<dbReference type="STRING" id="1283841.A0A084R1Y9"/>
<dbReference type="HOGENOM" id="CLU_064547_0_0_1"/>
<dbReference type="SMART" id="SM00317">
    <property type="entry name" value="SET"/>
    <property type="match status" value="1"/>
</dbReference>
<dbReference type="InParanoid" id="A0A084R1Y9"/>
<dbReference type="PANTHER" id="PTHR47332">
    <property type="entry name" value="SET DOMAIN-CONTAINING PROTEIN 5"/>
    <property type="match status" value="1"/>
</dbReference>
<dbReference type="InterPro" id="IPR001214">
    <property type="entry name" value="SET_dom"/>
</dbReference>
<dbReference type="EMBL" id="KL659284">
    <property type="protein sequence ID" value="KFA70224.1"/>
    <property type="molecule type" value="Genomic_DNA"/>
</dbReference>
<dbReference type="InterPro" id="IPR046341">
    <property type="entry name" value="SET_dom_sf"/>
</dbReference>
<reference evidence="2 3" key="1">
    <citation type="journal article" date="2014" name="BMC Genomics">
        <title>Comparative genome sequencing reveals chemotype-specific gene clusters in the toxigenic black mold Stachybotrys.</title>
        <authorList>
            <person name="Semeiks J."/>
            <person name="Borek D."/>
            <person name="Otwinowski Z."/>
            <person name="Grishin N.V."/>
        </authorList>
    </citation>
    <scope>NUCLEOTIDE SEQUENCE [LARGE SCALE GENOMIC DNA]</scope>
    <source>
        <strain evidence="2 3">IBT 40285</strain>
    </source>
</reference>
<dbReference type="SUPFAM" id="SSF82199">
    <property type="entry name" value="SET domain"/>
    <property type="match status" value="1"/>
</dbReference>
<evidence type="ECO:0000313" key="3">
    <source>
        <dbReference type="Proteomes" id="UP000028524"/>
    </source>
</evidence>
<feature type="domain" description="SET" evidence="1">
    <location>
        <begin position="16"/>
        <end position="165"/>
    </location>
</feature>
<dbReference type="Gene3D" id="2.170.270.10">
    <property type="entry name" value="SET domain"/>
    <property type="match status" value="1"/>
</dbReference>
<name>A0A084R1Y9_STAC4</name>
<gene>
    <name evidence="2" type="ORF">S40285_10210</name>
</gene>
<dbReference type="InterPro" id="IPR053185">
    <property type="entry name" value="SET_domain_protein"/>
</dbReference>
<proteinExistence type="predicted"/>
<evidence type="ECO:0000259" key="1">
    <source>
        <dbReference type="PROSITE" id="PS50280"/>
    </source>
</evidence>
<dbReference type="Proteomes" id="UP000028524">
    <property type="component" value="Unassembled WGS sequence"/>
</dbReference>
<accession>A0A084R1Y9</accession>
<organism evidence="2 3">
    <name type="scientific">Stachybotrys chlorohalonatus (strain IBT 40285)</name>
    <dbReference type="NCBI Taxonomy" id="1283841"/>
    <lineage>
        <taxon>Eukaryota</taxon>
        <taxon>Fungi</taxon>
        <taxon>Dikarya</taxon>
        <taxon>Ascomycota</taxon>
        <taxon>Pezizomycotina</taxon>
        <taxon>Sordariomycetes</taxon>
        <taxon>Hypocreomycetidae</taxon>
        <taxon>Hypocreales</taxon>
        <taxon>Stachybotryaceae</taxon>
        <taxon>Stachybotrys</taxon>
    </lineage>
</organism>
<dbReference type="CDD" id="cd20071">
    <property type="entry name" value="SET_SMYD"/>
    <property type="match status" value="1"/>
</dbReference>
<dbReference type="PANTHER" id="PTHR47332:SF4">
    <property type="entry name" value="SET DOMAIN-CONTAINING PROTEIN 5"/>
    <property type="match status" value="1"/>
</dbReference>
<keyword evidence="3" id="KW-1185">Reference proteome</keyword>
<dbReference type="OrthoDB" id="438641at2759"/>
<dbReference type="Pfam" id="PF00856">
    <property type="entry name" value="SET"/>
    <property type="match status" value="1"/>
</dbReference>
<dbReference type="OMA" id="EICISYR"/>
<evidence type="ECO:0000313" key="2">
    <source>
        <dbReference type="EMBL" id="KFA70224.1"/>
    </source>
</evidence>
<dbReference type="PROSITE" id="PS50280">
    <property type="entry name" value="SET"/>
    <property type="match status" value="1"/>
</dbReference>
<dbReference type="AlphaFoldDB" id="A0A084R1Y9"/>
<protein>
    <recommendedName>
        <fullName evidence="1">SET domain-containing protein</fullName>
    </recommendedName>
</protein>
<sequence length="333" mass="37785">MTLNHPYRSLHVPKDAPFELRPSSGKGWGAFATRRIGRGDLILKEKPLFVVQKAHTEITEGDVLVAFQQLEPTRKKQFLCLRDNSSRYFKSMNEAFAENSFQAGIPDVTGSQSNKPPAHGLYLLLSRFNHSCIPNSKIPTTNENAIACFATKDIAAGEEITFCYNTDFECRTRHERHEALRFVCHCRTCSSSSRFTSDLRRRFIRGLQYLTHGVDIDGQRQRSGASVIANHELKEAAENGSIPLSSRLIYNVLVMVLIEKEGLLDDFMLERMRPSVFGMAAFFTTRSNIRIVRLMLEQGSWSDKLFMAFNLYGRKDASDHDFAGRIRALRGLP</sequence>